<dbReference type="Proteomes" id="UP000231028">
    <property type="component" value="Unassembled WGS sequence"/>
</dbReference>
<sequence>MVYIDASSFLKEVINICNKSMIVTTYESDIEDDLIVKVRVYLIKDAFIDIFYNAGNQKTSFALIENKKRIYGVDDALPIGWHIHPFENPQAHIPSDIITFEEFIKTIETTQVKEFTTQDTKVYSNYL</sequence>
<protein>
    <recommendedName>
        <fullName evidence="3">JAB domain-containing protein</fullName>
    </recommendedName>
</protein>
<organism evidence="1 2">
    <name type="scientific">Candidatus Desantisbacteria bacterium CG_4_10_14_3_um_filter_40_18</name>
    <dbReference type="NCBI Taxonomy" id="1974544"/>
    <lineage>
        <taxon>Bacteria</taxon>
        <taxon>Candidatus Desantisiibacteriota</taxon>
    </lineage>
</organism>
<gene>
    <name evidence="1" type="ORF">COZ13_09645</name>
</gene>
<evidence type="ECO:0000313" key="1">
    <source>
        <dbReference type="EMBL" id="PIY18607.1"/>
    </source>
</evidence>
<evidence type="ECO:0000313" key="2">
    <source>
        <dbReference type="Proteomes" id="UP000231028"/>
    </source>
</evidence>
<dbReference type="EMBL" id="PFKI01000283">
    <property type="protein sequence ID" value="PIY18607.1"/>
    <property type="molecule type" value="Genomic_DNA"/>
</dbReference>
<accession>A0A2M7NZ16</accession>
<evidence type="ECO:0008006" key="3">
    <source>
        <dbReference type="Google" id="ProtNLM"/>
    </source>
</evidence>
<reference evidence="2" key="1">
    <citation type="submission" date="2017-09" db="EMBL/GenBank/DDBJ databases">
        <title>Depth-based differentiation of microbial function through sediment-hosted aquifers and enrichment of novel symbionts in the deep terrestrial subsurface.</title>
        <authorList>
            <person name="Probst A.J."/>
            <person name="Ladd B."/>
            <person name="Jarett J.K."/>
            <person name="Geller-Mcgrath D.E."/>
            <person name="Sieber C.M.K."/>
            <person name="Emerson J.B."/>
            <person name="Anantharaman K."/>
            <person name="Thomas B.C."/>
            <person name="Malmstrom R."/>
            <person name="Stieglmeier M."/>
            <person name="Klingl A."/>
            <person name="Woyke T."/>
            <person name="Ryan C.M."/>
            <person name="Banfield J.F."/>
        </authorList>
    </citation>
    <scope>NUCLEOTIDE SEQUENCE [LARGE SCALE GENOMIC DNA]</scope>
</reference>
<dbReference type="AlphaFoldDB" id="A0A2M7NZ16"/>
<comment type="caution">
    <text evidence="1">The sequence shown here is derived from an EMBL/GenBank/DDBJ whole genome shotgun (WGS) entry which is preliminary data.</text>
</comment>
<name>A0A2M7NZ16_9BACT</name>
<proteinExistence type="predicted"/>